<dbReference type="Pfam" id="PF14534">
    <property type="entry name" value="DUF4440"/>
    <property type="match status" value="1"/>
</dbReference>
<organism evidence="2 3">
    <name type="scientific">Muriicola jejuensis</name>
    <dbReference type="NCBI Taxonomy" id="504488"/>
    <lineage>
        <taxon>Bacteria</taxon>
        <taxon>Pseudomonadati</taxon>
        <taxon>Bacteroidota</taxon>
        <taxon>Flavobacteriia</taxon>
        <taxon>Flavobacteriales</taxon>
        <taxon>Flavobacteriaceae</taxon>
        <taxon>Muriicola</taxon>
    </lineage>
</organism>
<dbReference type="Gene3D" id="3.10.450.50">
    <property type="match status" value="1"/>
</dbReference>
<dbReference type="RefSeq" id="WP_163693303.1">
    <property type="nucleotide sequence ID" value="NZ_FXTW01000002.1"/>
</dbReference>
<dbReference type="AlphaFoldDB" id="A0A6P0UE55"/>
<feature type="domain" description="DUF4440" evidence="1">
    <location>
        <begin position="42"/>
        <end position="158"/>
    </location>
</feature>
<dbReference type="Proteomes" id="UP000468443">
    <property type="component" value="Unassembled WGS sequence"/>
</dbReference>
<comment type="caution">
    <text evidence="2">The sequence shown here is derived from an EMBL/GenBank/DDBJ whole genome shotgun (WGS) entry which is preliminary data.</text>
</comment>
<dbReference type="EMBL" id="JAABOP010000002">
    <property type="protein sequence ID" value="NER10902.1"/>
    <property type="molecule type" value="Genomic_DNA"/>
</dbReference>
<sequence>MKFLKYIFLIVLAGGNLVATRGQVANNTDLFDILRQKDSVLFRAAFDTCDPETMASLFSKDFEFYHDRVGLTEGRETFLRPMYEQCADKGESWVQPSKRILLEDSLKVFPLFRDGKLYGAIQEGRHRFEFLNNNKQYQKGDIARFIHLWVLEDGQWKIRRELSYDHLPAESYTLN</sequence>
<evidence type="ECO:0000313" key="3">
    <source>
        <dbReference type="Proteomes" id="UP000468443"/>
    </source>
</evidence>
<evidence type="ECO:0000259" key="1">
    <source>
        <dbReference type="Pfam" id="PF14534"/>
    </source>
</evidence>
<dbReference type="SUPFAM" id="SSF54427">
    <property type="entry name" value="NTF2-like"/>
    <property type="match status" value="1"/>
</dbReference>
<dbReference type="InterPro" id="IPR027843">
    <property type="entry name" value="DUF4440"/>
</dbReference>
<proteinExistence type="predicted"/>
<keyword evidence="3" id="KW-1185">Reference proteome</keyword>
<name>A0A6P0UE55_9FLAO</name>
<dbReference type="InterPro" id="IPR032710">
    <property type="entry name" value="NTF2-like_dom_sf"/>
</dbReference>
<protein>
    <submittedName>
        <fullName evidence="2">DUF4440 domain-containing protein</fullName>
    </submittedName>
</protein>
<reference evidence="2 3" key="1">
    <citation type="submission" date="2020-01" db="EMBL/GenBank/DDBJ databases">
        <title>Muriicola jejuensis KCTC 22299.</title>
        <authorList>
            <person name="Wang G."/>
        </authorList>
    </citation>
    <scope>NUCLEOTIDE SEQUENCE [LARGE SCALE GENOMIC DNA]</scope>
    <source>
        <strain evidence="2 3">KCTC 22299</strain>
    </source>
</reference>
<gene>
    <name evidence="2" type="ORF">GWK09_10275</name>
</gene>
<accession>A0A6P0UE55</accession>
<evidence type="ECO:0000313" key="2">
    <source>
        <dbReference type="EMBL" id="NER10902.1"/>
    </source>
</evidence>